<dbReference type="Gene3D" id="1.10.8.1060">
    <property type="entry name" value="Corynebacterium glutamicum thioredoxin-dependent arsenate reductase, N-terminal domain"/>
    <property type="match status" value="1"/>
</dbReference>
<comment type="caution">
    <text evidence="1">The sequence shown here is derived from an EMBL/GenBank/DDBJ whole genome shotgun (WGS) entry which is preliminary data.</text>
</comment>
<dbReference type="RefSeq" id="WP_344715449.1">
    <property type="nucleotide sequence ID" value="NZ_BAAAWH010000001.1"/>
</dbReference>
<dbReference type="EMBL" id="JBHMBE010000004">
    <property type="protein sequence ID" value="MFB9646626.1"/>
    <property type="molecule type" value="Genomic_DNA"/>
</dbReference>
<reference evidence="1 2" key="1">
    <citation type="submission" date="2024-09" db="EMBL/GenBank/DDBJ databases">
        <authorList>
            <person name="Sun Q."/>
            <person name="Mori K."/>
        </authorList>
    </citation>
    <scope>NUCLEOTIDE SEQUENCE [LARGE SCALE GENOMIC DNA]</scope>
    <source>
        <strain evidence="1 2">JCM 1342</strain>
    </source>
</reference>
<evidence type="ECO:0000313" key="2">
    <source>
        <dbReference type="Proteomes" id="UP001589611"/>
    </source>
</evidence>
<gene>
    <name evidence="1" type="ORF">ACFFPJ_12565</name>
</gene>
<name>A0ABV5T3V4_9MICO</name>
<keyword evidence="2" id="KW-1185">Reference proteome</keyword>
<protein>
    <submittedName>
        <fullName evidence="1">Three-helix bundle dimerization domain-containing protein</fullName>
    </submittedName>
</protein>
<evidence type="ECO:0000313" key="1">
    <source>
        <dbReference type="EMBL" id="MFB9646626.1"/>
    </source>
</evidence>
<proteinExistence type="predicted"/>
<accession>A0ABV5T3V4</accession>
<organism evidence="1 2">
    <name type="scientific">Microbacterium terregens</name>
    <dbReference type="NCBI Taxonomy" id="69363"/>
    <lineage>
        <taxon>Bacteria</taxon>
        <taxon>Bacillati</taxon>
        <taxon>Actinomycetota</taxon>
        <taxon>Actinomycetes</taxon>
        <taxon>Micrococcales</taxon>
        <taxon>Microbacteriaceae</taxon>
        <taxon>Microbacterium</taxon>
    </lineage>
</organism>
<sequence length="72" mass="8363">MELRSGSPEDAEEIAIVIERLAMRFPDVPLVEVAEITREVHIALTGRPIRRYVPVFVERDARDRLRERARHG</sequence>
<dbReference type="NCBIfam" id="NF046112">
    <property type="entry name" value="MSMEG_6209_Nter"/>
    <property type="match status" value="1"/>
</dbReference>
<dbReference type="Proteomes" id="UP001589611">
    <property type="component" value="Unassembled WGS sequence"/>
</dbReference>